<name>T0PNR8_SAPDV</name>
<evidence type="ECO:0000256" key="1">
    <source>
        <dbReference type="SAM" id="MobiDB-lite"/>
    </source>
</evidence>
<keyword evidence="3" id="KW-1185">Reference proteome</keyword>
<dbReference type="eggNOG" id="ENOG502SP2Z">
    <property type="taxonomic scope" value="Eukaryota"/>
</dbReference>
<dbReference type="Proteomes" id="UP000030762">
    <property type="component" value="Unassembled WGS sequence"/>
</dbReference>
<dbReference type="OMA" id="TDIKARM"/>
<reference evidence="2 3" key="1">
    <citation type="submission" date="2012-04" db="EMBL/GenBank/DDBJ databases">
        <title>The Genome Sequence of Saprolegnia declina VS20.</title>
        <authorList>
            <consortium name="The Broad Institute Genome Sequencing Platform"/>
            <person name="Russ C."/>
            <person name="Nusbaum C."/>
            <person name="Tyler B."/>
            <person name="van West P."/>
            <person name="Dieguez-Uribeondo J."/>
            <person name="de Bruijn I."/>
            <person name="Tripathy S."/>
            <person name="Jiang R."/>
            <person name="Young S.K."/>
            <person name="Zeng Q."/>
            <person name="Gargeya S."/>
            <person name="Fitzgerald M."/>
            <person name="Haas B."/>
            <person name="Abouelleil A."/>
            <person name="Alvarado L."/>
            <person name="Arachchi H.M."/>
            <person name="Berlin A."/>
            <person name="Chapman S.B."/>
            <person name="Goldberg J."/>
            <person name="Griggs A."/>
            <person name="Gujja S."/>
            <person name="Hansen M."/>
            <person name="Howarth C."/>
            <person name="Imamovic A."/>
            <person name="Larimer J."/>
            <person name="McCowen C."/>
            <person name="Montmayeur A."/>
            <person name="Murphy C."/>
            <person name="Neiman D."/>
            <person name="Pearson M."/>
            <person name="Priest M."/>
            <person name="Roberts A."/>
            <person name="Saif S."/>
            <person name="Shea T."/>
            <person name="Sisk P."/>
            <person name="Sykes S."/>
            <person name="Wortman J."/>
            <person name="Nusbaum C."/>
            <person name="Birren B."/>
        </authorList>
    </citation>
    <scope>NUCLEOTIDE SEQUENCE [LARGE SCALE GENOMIC DNA]</scope>
    <source>
        <strain evidence="2 3">VS20</strain>
    </source>
</reference>
<dbReference type="GeneID" id="19955890"/>
<dbReference type="VEuPathDB" id="FungiDB:SDRG_15163"/>
<organism evidence="2 3">
    <name type="scientific">Saprolegnia diclina (strain VS20)</name>
    <dbReference type="NCBI Taxonomy" id="1156394"/>
    <lineage>
        <taxon>Eukaryota</taxon>
        <taxon>Sar</taxon>
        <taxon>Stramenopiles</taxon>
        <taxon>Oomycota</taxon>
        <taxon>Saprolegniomycetes</taxon>
        <taxon>Saprolegniales</taxon>
        <taxon>Saprolegniaceae</taxon>
        <taxon>Saprolegnia</taxon>
    </lineage>
</organism>
<feature type="region of interest" description="Disordered" evidence="1">
    <location>
        <begin position="166"/>
        <end position="220"/>
    </location>
</feature>
<accession>T0PNR8</accession>
<proteinExistence type="predicted"/>
<gene>
    <name evidence="2" type="ORF">SDRG_15163</name>
</gene>
<dbReference type="OrthoDB" id="78769at2759"/>
<feature type="compositionally biased region" description="Low complexity" evidence="1">
    <location>
        <begin position="166"/>
        <end position="202"/>
    </location>
</feature>
<dbReference type="InParanoid" id="T0PNR8"/>
<sequence length="292" mass="31888">MTFSKMESVPAIEPRTEVAPEEVATGSNASKFACKHDIVMLRSVGLLEPWAAAHGAVMSTWEAIAESLADASDFGLKNKKGPALKTRFESIMNKFKKSEFQSLRKSGTVEEYEEREQLLTDIKARMDDYTANATVRKDAEKKKQEGIEGSGVLMRRLAMAPLAPPRAELTADSDASASSSVTAEAASESSGSSGSTEGPAAPGEASTPPPKRLKKRKTIAKDDYITGLMTAIQSAIGEWRSRDEASSKRAQEELQLQRERLDHDRTVARMLAEQNAQNQQIIMTLLQKLADK</sequence>
<dbReference type="PANTHER" id="PTHR37558">
    <property type="entry name" value="HTH CENPB-TYPE DOMAIN-CONTAINING PROTEIN"/>
    <property type="match status" value="1"/>
</dbReference>
<feature type="region of interest" description="Disordered" evidence="1">
    <location>
        <begin position="1"/>
        <end position="26"/>
    </location>
</feature>
<dbReference type="PANTHER" id="PTHR37558:SF1">
    <property type="entry name" value="HTH CENPB-TYPE DOMAIN-CONTAINING PROTEIN"/>
    <property type="match status" value="1"/>
</dbReference>
<dbReference type="STRING" id="1156394.T0PNR8"/>
<evidence type="ECO:0000313" key="3">
    <source>
        <dbReference type="Proteomes" id="UP000030762"/>
    </source>
</evidence>
<dbReference type="AlphaFoldDB" id="T0PNR8"/>
<dbReference type="EMBL" id="JH767216">
    <property type="protein sequence ID" value="EQC27049.1"/>
    <property type="molecule type" value="Genomic_DNA"/>
</dbReference>
<evidence type="ECO:0000313" key="2">
    <source>
        <dbReference type="EMBL" id="EQC27049.1"/>
    </source>
</evidence>
<protein>
    <submittedName>
        <fullName evidence="2">Uncharacterized protein</fullName>
    </submittedName>
</protein>
<dbReference type="RefSeq" id="XP_008619549.1">
    <property type="nucleotide sequence ID" value="XM_008621327.1"/>
</dbReference>